<protein>
    <recommendedName>
        <fullName evidence="3">Plastocyanin-like domain-containing protein</fullName>
    </recommendedName>
</protein>
<dbReference type="AlphaFoldDB" id="A0A7J7KX36"/>
<dbReference type="EMBL" id="JACGCM010002827">
    <property type="protein sequence ID" value="KAF6134916.1"/>
    <property type="molecule type" value="Genomic_DNA"/>
</dbReference>
<evidence type="ECO:0008006" key="3">
    <source>
        <dbReference type="Google" id="ProtNLM"/>
    </source>
</evidence>
<reference evidence="1 2" key="1">
    <citation type="journal article" date="2020" name="IScience">
        <title>Genome Sequencing of the Endangered Kingdonia uniflora (Circaeasteraceae, Ranunculales) Reveals Potential Mechanisms of Evolutionary Specialization.</title>
        <authorList>
            <person name="Sun Y."/>
            <person name="Deng T."/>
            <person name="Zhang A."/>
            <person name="Moore M.J."/>
            <person name="Landis J.B."/>
            <person name="Lin N."/>
            <person name="Zhang H."/>
            <person name="Zhang X."/>
            <person name="Huang J."/>
            <person name="Zhang X."/>
            <person name="Sun H."/>
            <person name="Wang H."/>
        </authorList>
    </citation>
    <scope>NUCLEOTIDE SEQUENCE [LARGE SCALE GENOMIC DNA]</scope>
    <source>
        <strain evidence="1">TB1705</strain>
        <tissue evidence="1">Leaf</tissue>
    </source>
</reference>
<dbReference type="Proteomes" id="UP000541444">
    <property type="component" value="Unassembled WGS sequence"/>
</dbReference>
<evidence type="ECO:0000313" key="2">
    <source>
        <dbReference type="Proteomes" id="UP000541444"/>
    </source>
</evidence>
<evidence type="ECO:0000313" key="1">
    <source>
        <dbReference type="EMBL" id="KAF6134916.1"/>
    </source>
</evidence>
<accession>A0A7J7KX36</accession>
<sequence length="105" mass="11826">MFSLFFSYDFSIFGTRLGINFAKPLYSSKLIIHILNYSSYNLTIHCHSLIQNAFEITGEWINRNVVNMETEAQAVGVTPDKSVVFTINGRAGDLYPCSNKPKGKL</sequence>
<gene>
    <name evidence="1" type="ORF">GIB67_002317</name>
</gene>
<comment type="caution">
    <text evidence="1">The sequence shown here is derived from an EMBL/GenBank/DDBJ whole genome shotgun (WGS) entry which is preliminary data.</text>
</comment>
<keyword evidence="2" id="KW-1185">Reference proteome</keyword>
<dbReference type="OrthoDB" id="2121828at2759"/>
<proteinExistence type="predicted"/>
<organism evidence="1 2">
    <name type="scientific">Kingdonia uniflora</name>
    <dbReference type="NCBI Taxonomy" id="39325"/>
    <lineage>
        <taxon>Eukaryota</taxon>
        <taxon>Viridiplantae</taxon>
        <taxon>Streptophyta</taxon>
        <taxon>Embryophyta</taxon>
        <taxon>Tracheophyta</taxon>
        <taxon>Spermatophyta</taxon>
        <taxon>Magnoliopsida</taxon>
        <taxon>Ranunculales</taxon>
        <taxon>Circaeasteraceae</taxon>
        <taxon>Kingdonia</taxon>
    </lineage>
</organism>
<name>A0A7J7KX36_9MAGN</name>